<dbReference type="EMBL" id="KZ452018">
    <property type="protein sequence ID" value="PKA50780.1"/>
    <property type="molecule type" value="Genomic_DNA"/>
</dbReference>
<keyword evidence="3" id="KW-1185">Reference proteome</keyword>
<feature type="signal peptide" evidence="1">
    <location>
        <begin position="1"/>
        <end position="23"/>
    </location>
</feature>
<accession>A0A2I0A5G9</accession>
<gene>
    <name evidence="2" type="ORF">AXF42_Ash017659</name>
</gene>
<organism evidence="2 3">
    <name type="scientific">Apostasia shenzhenica</name>
    <dbReference type="NCBI Taxonomy" id="1088818"/>
    <lineage>
        <taxon>Eukaryota</taxon>
        <taxon>Viridiplantae</taxon>
        <taxon>Streptophyta</taxon>
        <taxon>Embryophyta</taxon>
        <taxon>Tracheophyta</taxon>
        <taxon>Spermatophyta</taxon>
        <taxon>Magnoliopsida</taxon>
        <taxon>Liliopsida</taxon>
        <taxon>Asparagales</taxon>
        <taxon>Orchidaceae</taxon>
        <taxon>Apostasioideae</taxon>
        <taxon>Apostasia</taxon>
    </lineage>
</organism>
<evidence type="ECO:0000256" key="1">
    <source>
        <dbReference type="SAM" id="SignalP"/>
    </source>
</evidence>
<keyword evidence="1" id="KW-0732">Signal</keyword>
<name>A0A2I0A5G9_9ASPA</name>
<dbReference type="AlphaFoldDB" id="A0A2I0A5G9"/>
<evidence type="ECO:0000313" key="3">
    <source>
        <dbReference type="Proteomes" id="UP000236161"/>
    </source>
</evidence>
<reference evidence="2 3" key="1">
    <citation type="journal article" date="2017" name="Nature">
        <title>The Apostasia genome and the evolution of orchids.</title>
        <authorList>
            <person name="Zhang G.Q."/>
            <person name="Liu K.W."/>
            <person name="Li Z."/>
            <person name="Lohaus R."/>
            <person name="Hsiao Y.Y."/>
            <person name="Niu S.C."/>
            <person name="Wang J.Y."/>
            <person name="Lin Y.C."/>
            <person name="Xu Q."/>
            <person name="Chen L.J."/>
            <person name="Yoshida K."/>
            <person name="Fujiwara S."/>
            <person name="Wang Z.W."/>
            <person name="Zhang Y.Q."/>
            <person name="Mitsuda N."/>
            <person name="Wang M."/>
            <person name="Liu G.H."/>
            <person name="Pecoraro L."/>
            <person name="Huang H.X."/>
            <person name="Xiao X.J."/>
            <person name="Lin M."/>
            <person name="Wu X.Y."/>
            <person name="Wu W.L."/>
            <person name="Chen Y.Y."/>
            <person name="Chang S.B."/>
            <person name="Sakamoto S."/>
            <person name="Ohme-Takagi M."/>
            <person name="Yagi M."/>
            <person name="Zeng S.J."/>
            <person name="Shen C.Y."/>
            <person name="Yeh C.M."/>
            <person name="Luo Y.B."/>
            <person name="Tsai W.C."/>
            <person name="Van de Peer Y."/>
            <person name="Liu Z.J."/>
        </authorList>
    </citation>
    <scope>NUCLEOTIDE SEQUENCE [LARGE SCALE GENOMIC DNA]</scope>
    <source>
        <strain evidence="3">cv. Shenzhen</strain>
        <tissue evidence="2">Stem</tissue>
    </source>
</reference>
<dbReference type="Proteomes" id="UP000236161">
    <property type="component" value="Unassembled WGS sequence"/>
</dbReference>
<protein>
    <submittedName>
        <fullName evidence="2">Uncharacterized protein</fullName>
    </submittedName>
</protein>
<feature type="chain" id="PRO_5014125038" evidence="1">
    <location>
        <begin position="24"/>
        <end position="144"/>
    </location>
</feature>
<sequence length="144" mass="16026">MASGCRSLLLLLLFFATVATTASVKPPLGDGWQPMNIKSPQIARAAKDLIDQILPFYYQQNNKEFPLRIISYTESVESWIVSVSSTAIKHSIKFHGIETTLGITAQGVPSIIEDAKAIFVNFNVQYSFSNFKVPQELQAYILIN</sequence>
<evidence type="ECO:0000313" key="2">
    <source>
        <dbReference type="EMBL" id="PKA50780.1"/>
    </source>
</evidence>
<proteinExistence type="predicted"/>